<protein>
    <submittedName>
        <fullName evidence="1">Uncharacterized protein</fullName>
    </submittedName>
</protein>
<dbReference type="EMBL" id="LDUG01000056">
    <property type="protein sequence ID" value="KVW92628.1"/>
    <property type="molecule type" value="Genomic_DNA"/>
</dbReference>
<accession>A0A119CU64</accession>
<sequence>MEELLMLFTYTRQASQAALAAGGKAQSQLPALPTSAIPHIGDTVHFHDLGLRFYVVAREYVLDGAAWTLVIRLDLESGQPNPRRTD</sequence>
<evidence type="ECO:0000313" key="2">
    <source>
        <dbReference type="Proteomes" id="UP000064243"/>
    </source>
</evidence>
<comment type="caution">
    <text evidence="1">The sequence shown here is derived from an EMBL/GenBank/DDBJ whole genome shotgun (WGS) entry which is preliminary data.</text>
</comment>
<dbReference type="Proteomes" id="UP000064243">
    <property type="component" value="Unassembled WGS sequence"/>
</dbReference>
<reference evidence="1 2" key="1">
    <citation type="journal article" date="2015" name="Appl. Environ. Microbiol.">
        <title>Aerobic and Anaerobic Thiosulfate Oxidation by a Cold-Adapted, Subglacial Chemoautotroph.</title>
        <authorList>
            <person name="Harrold Z.R."/>
            <person name="Skidmore M.L."/>
            <person name="Hamilton T.L."/>
            <person name="Desch L."/>
            <person name="Amada K."/>
            <person name="van Gelder W."/>
            <person name="Glover K."/>
            <person name="Roden E.E."/>
            <person name="Boyd E.S."/>
        </authorList>
    </citation>
    <scope>NUCLEOTIDE SEQUENCE [LARGE SCALE GENOMIC DNA]</scope>
    <source>
        <strain evidence="1 2">RG</strain>
    </source>
</reference>
<gene>
    <name evidence="1" type="ORF">ABW22_15730</name>
</gene>
<keyword evidence="2" id="KW-1185">Reference proteome</keyword>
<evidence type="ECO:0000313" key="1">
    <source>
        <dbReference type="EMBL" id="KVW92628.1"/>
    </source>
</evidence>
<dbReference type="PATRIC" id="fig|36861.3.peg.3008"/>
<dbReference type="RefSeq" id="WP_059759065.1">
    <property type="nucleotide sequence ID" value="NZ_LDUG01000056.1"/>
</dbReference>
<proteinExistence type="predicted"/>
<organism evidence="1 2">
    <name type="scientific">Thiobacillus denitrificans</name>
    <dbReference type="NCBI Taxonomy" id="36861"/>
    <lineage>
        <taxon>Bacteria</taxon>
        <taxon>Pseudomonadati</taxon>
        <taxon>Pseudomonadota</taxon>
        <taxon>Betaproteobacteria</taxon>
        <taxon>Nitrosomonadales</taxon>
        <taxon>Thiobacillaceae</taxon>
        <taxon>Thiobacillus</taxon>
    </lineage>
</organism>
<dbReference type="AlphaFoldDB" id="A0A119CU64"/>
<name>A0A119CU64_THIDE</name>